<gene>
    <name evidence="2" type="ORF">S06H3_62341</name>
</gene>
<keyword evidence="1" id="KW-1277">Toxin-antitoxin system</keyword>
<comment type="caution">
    <text evidence="2">The sequence shown here is derived from an EMBL/GenBank/DDBJ whole genome shotgun (WGS) entry which is preliminary data.</text>
</comment>
<reference evidence="2" key="1">
    <citation type="journal article" date="2014" name="Front. Microbiol.">
        <title>High frequency of phylogenetically diverse reductive dehalogenase-homologous genes in deep subseafloor sedimentary metagenomes.</title>
        <authorList>
            <person name="Kawai M."/>
            <person name="Futagami T."/>
            <person name="Toyoda A."/>
            <person name="Takaki Y."/>
            <person name="Nishi S."/>
            <person name="Hori S."/>
            <person name="Arai W."/>
            <person name="Tsubouchi T."/>
            <person name="Morono Y."/>
            <person name="Uchiyama I."/>
            <person name="Ito T."/>
            <person name="Fujiyama A."/>
            <person name="Inagaki F."/>
            <person name="Takami H."/>
        </authorList>
    </citation>
    <scope>NUCLEOTIDE SEQUENCE</scope>
    <source>
        <strain evidence="2">Expedition CK06-06</strain>
    </source>
</reference>
<evidence type="ECO:0000256" key="1">
    <source>
        <dbReference type="ARBA" id="ARBA00022649"/>
    </source>
</evidence>
<name>X1QWQ4_9ZZZZ</name>
<dbReference type="EMBL" id="BARV01041076">
    <property type="protein sequence ID" value="GAI47724.1"/>
    <property type="molecule type" value="Genomic_DNA"/>
</dbReference>
<dbReference type="Pfam" id="PF05016">
    <property type="entry name" value="ParE_toxin"/>
    <property type="match status" value="1"/>
</dbReference>
<feature type="non-terminal residue" evidence="2">
    <location>
        <position position="61"/>
    </location>
</feature>
<dbReference type="SUPFAM" id="SSF143011">
    <property type="entry name" value="RelE-like"/>
    <property type="match status" value="1"/>
</dbReference>
<proteinExistence type="predicted"/>
<organism evidence="2">
    <name type="scientific">marine sediment metagenome</name>
    <dbReference type="NCBI Taxonomy" id="412755"/>
    <lineage>
        <taxon>unclassified sequences</taxon>
        <taxon>metagenomes</taxon>
        <taxon>ecological metagenomes</taxon>
    </lineage>
</organism>
<protein>
    <recommendedName>
        <fullName evidence="3">Type II toxin-antitoxin system RelE/ParE family toxin</fullName>
    </recommendedName>
</protein>
<sequence>MYRLELTSQAQRQLDKLSVANLERIVAAIQRLIDNPRPYGVKKLRGPIYRIRVGDWRIVYA</sequence>
<evidence type="ECO:0008006" key="3">
    <source>
        <dbReference type="Google" id="ProtNLM"/>
    </source>
</evidence>
<dbReference type="AlphaFoldDB" id="X1QWQ4"/>
<dbReference type="Gene3D" id="3.30.2310.20">
    <property type="entry name" value="RelE-like"/>
    <property type="match status" value="1"/>
</dbReference>
<dbReference type="InterPro" id="IPR035093">
    <property type="entry name" value="RelE/ParE_toxin_dom_sf"/>
</dbReference>
<dbReference type="InterPro" id="IPR007712">
    <property type="entry name" value="RelE/ParE_toxin"/>
</dbReference>
<evidence type="ECO:0000313" key="2">
    <source>
        <dbReference type="EMBL" id="GAI47724.1"/>
    </source>
</evidence>
<accession>X1QWQ4</accession>